<evidence type="ECO:0000256" key="1">
    <source>
        <dbReference type="SAM" id="Phobius"/>
    </source>
</evidence>
<feature type="transmembrane region" description="Helical" evidence="1">
    <location>
        <begin position="32"/>
        <end position="53"/>
    </location>
</feature>
<sequence length="309" mass="33323">MQAIFHSIFPILIALVIGYGAGRLLPQEISTLIGKLINPFVWLLLFAIGYDFGNILGEPSAAWKTFYIAISFAFLTTIIPWYMIFFFVKSKEHTDGNTGKRNEALKYIWSSLIACSIALTMVLCGIFVSKLELAIGMSMSMGWLPSTDILLYTLIFIVGVDCVGVKLDPTWISAKILAIPVLVIIGSLAGGCIAYFITGENIRTSLALSSGFGWFTLSGVLVSSKLGESYGAIALLIDLFRELIAILLLYTTGAHFSQACIGASGATALDSTLPIIKQTCSPSSIPIALTSGLILTLFAPFLISFFLSK</sequence>
<feature type="transmembrane region" description="Helical" evidence="1">
    <location>
        <begin position="108"/>
        <end position="129"/>
    </location>
</feature>
<dbReference type="EMBL" id="JBHSMT010000026">
    <property type="protein sequence ID" value="MFC5475229.1"/>
    <property type="molecule type" value="Genomic_DNA"/>
</dbReference>
<dbReference type="PANTHER" id="PTHR35804:SF1">
    <property type="entry name" value="LYSINE EXPORTER LYSO"/>
    <property type="match status" value="1"/>
</dbReference>
<feature type="transmembrane region" description="Helical" evidence="1">
    <location>
        <begin position="177"/>
        <end position="198"/>
    </location>
</feature>
<dbReference type="PANTHER" id="PTHR35804">
    <property type="entry name" value="LYSINE EXPORTER LYSO"/>
    <property type="match status" value="1"/>
</dbReference>
<feature type="transmembrane region" description="Helical" evidence="1">
    <location>
        <begin position="149"/>
        <end position="165"/>
    </location>
</feature>
<keyword evidence="1" id="KW-0472">Membrane</keyword>
<feature type="transmembrane region" description="Helical" evidence="1">
    <location>
        <begin position="65"/>
        <end position="88"/>
    </location>
</feature>
<proteinExistence type="predicted"/>
<organism evidence="2 3">
    <name type="scientific">Paraherbaspirillum soli</name>
    <dbReference type="NCBI Taxonomy" id="631222"/>
    <lineage>
        <taxon>Bacteria</taxon>
        <taxon>Pseudomonadati</taxon>
        <taxon>Pseudomonadota</taxon>
        <taxon>Betaproteobacteria</taxon>
        <taxon>Burkholderiales</taxon>
        <taxon>Oxalobacteraceae</taxon>
        <taxon>Paraherbaspirillum</taxon>
    </lineage>
</organism>
<keyword evidence="1" id="KW-0812">Transmembrane</keyword>
<keyword evidence="1" id="KW-1133">Transmembrane helix</keyword>
<accession>A0ABW0MAH8</accession>
<reference evidence="3" key="1">
    <citation type="journal article" date="2019" name="Int. J. Syst. Evol. Microbiol.">
        <title>The Global Catalogue of Microorganisms (GCM) 10K type strain sequencing project: providing services to taxonomists for standard genome sequencing and annotation.</title>
        <authorList>
            <consortium name="The Broad Institute Genomics Platform"/>
            <consortium name="The Broad Institute Genome Sequencing Center for Infectious Disease"/>
            <person name="Wu L."/>
            <person name="Ma J."/>
        </authorList>
    </citation>
    <scope>NUCLEOTIDE SEQUENCE [LARGE SCALE GENOMIC DNA]</scope>
    <source>
        <strain evidence="3">JCM 17066</strain>
    </source>
</reference>
<evidence type="ECO:0000313" key="3">
    <source>
        <dbReference type="Proteomes" id="UP001596045"/>
    </source>
</evidence>
<comment type="caution">
    <text evidence="2">The sequence shown here is derived from an EMBL/GenBank/DDBJ whole genome shotgun (WGS) entry which is preliminary data.</text>
</comment>
<feature type="transmembrane region" description="Helical" evidence="1">
    <location>
        <begin position="243"/>
        <end position="265"/>
    </location>
</feature>
<dbReference type="InterPro" id="IPR005642">
    <property type="entry name" value="LysO"/>
</dbReference>
<feature type="transmembrane region" description="Helical" evidence="1">
    <location>
        <begin position="6"/>
        <end position="25"/>
    </location>
</feature>
<keyword evidence="3" id="KW-1185">Reference proteome</keyword>
<name>A0ABW0MAH8_9BURK</name>
<gene>
    <name evidence="2" type="ORF">ACFPM8_14815</name>
</gene>
<dbReference type="Pfam" id="PF03956">
    <property type="entry name" value="Lys_export"/>
    <property type="match status" value="1"/>
</dbReference>
<dbReference type="Proteomes" id="UP001596045">
    <property type="component" value="Unassembled WGS sequence"/>
</dbReference>
<feature type="transmembrane region" description="Helical" evidence="1">
    <location>
        <begin position="285"/>
        <end position="307"/>
    </location>
</feature>
<protein>
    <submittedName>
        <fullName evidence="2">Lysine exporter LysO family protein</fullName>
    </submittedName>
</protein>
<evidence type="ECO:0000313" key="2">
    <source>
        <dbReference type="EMBL" id="MFC5475229.1"/>
    </source>
</evidence>
<dbReference type="RefSeq" id="WP_378998333.1">
    <property type="nucleotide sequence ID" value="NZ_JBHSMT010000026.1"/>
</dbReference>